<gene>
    <name evidence="2" type="ORF">DFR46_0555</name>
</gene>
<evidence type="ECO:0000313" key="2">
    <source>
        <dbReference type="EMBL" id="RED15560.1"/>
    </source>
</evidence>
<dbReference type="SUPFAM" id="SSF88713">
    <property type="entry name" value="Glycoside hydrolase/deacetylase"/>
    <property type="match status" value="1"/>
</dbReference>
<dbReference type="InterPro" id="IPR011330">
    <property type="entry name" value="Glyco_hydro/deAcase_b/a-brl"/>
</dbReference>
<dbReference type="CDD" id="cd10935">
    <property type="entry name" value="CE4_WalW"/>
    <property type="match status" value="1"/>
</dbReference>
<dbReference type="Gene3D" id="3.20.20.370">
    <property type="entry name" value="Glycoside hydrolase/deacetylase"/>
    <property type="match status" value="1"/>
</dbReference>
<feature type="region of interest" description="Disordered" evidence="1">
    <location>
        <begin position="1"/>
        <end position="22"/>
    </location>
</feature>
<accession>A0A3D9FCM1</accession>
<dbReference type="AlphaFoldDB" id="A0A3D9FCM1"/>
<keyword evidence="3" id="KW-1185">Reference proteome</keyword>
<comment type="caution">
    <text evidence="2">The sequence shown here is derived from an EMBL/GenBank/DDBJ whole genome shotgun (WGS) entry which is preliminary data.</text>
</comment>
<evidence type="ECO:0000256" key="1">
    <source>
        <dbReference type="SAM" id="MobiDB-lite"/>
    </source>
</evidence>
<dbReference type="EMBL" id="QRDP01000004">
    <property type="protein sequence ID" value="RED15560.1"/>
    <property type="molecule type" value="Genomic_DNA"/>
</dbReference>
<reference evidence="2 3" key="1">
    <citation type="submission" date="2018-07" db="EMBL/GenBank/DDBJ databases">
        <title>Genomic Encyclopedia of Type Strains, Phase IV (KMG-IV): sequencing the most valuable type-strain genomes for metagenomic binning, comparative biology and taxonomic classification.</title>
        <authorList>
            <person name="Goeker M."/>
        </authorList>
    </citation>
    <scope>NUCLEOTIDE SEQUENCE [LARGE SCALE GENOMIC DNA]</scope>
    <source>
        <strain evidence="2 3">DSM 26725</strain>
    </source>
</reference>
<dbReference type="GO" id="GO:0005975">
    <property type="term" value="P:carbohydrate metabolic process"/>
    <property type="evidence" value="ECO:0007669"/>
    <property type="project" value="InterPro"/>
</dbReference>
<sequence>MLAPCRVNGADNQDRGNVNASYEGAERRVGRIDRPADSRAHARFPEDFGQHFVIFVDTEEEFDWEQPLSRDNVSVTAMEGLPEAQRFFREAGALPAYMVDYPIVDNDRSAAIIREMHEQDGCEIGTQLHPWVNPPFQEGPDDGYTSFTGNLPLDLQRAKLERLTARIEEQVGQRPTLYRAGRYGIGQHSARLLEAAGYRMDSSARALFDYSGEGGPDFSKFLTEPFWAGTSRSLLELPLTSTFVGPLRKFGMGLFSLGDTIPLWRTFLARTRLLQRVSLTPEDYPLNLALEAIRRLIDDGMPVIGLSYHSPSVVPGHTPYVRDAADLRAFYAWWDGVFELFARHGVTAVRAAEIVAAADRARSGS</sequence>
<protein>
    <recommendedName>
        <fullName evidence="4">WalW protein</fullName>
    </recommendedName>
</protein>
<organism evidence="2 3">
    <name type="scientific">Parasphingopyxis lamellibrachiae</name>
    <dbReference type="NCBI Taxonomy" id="680125"/>
    <lineage>
        <taxon>Bacteria</taxon>
        <taxon>Pseudomonadati</taxon>
        <taxon>Pseudomonadota</taxon>
        <taxon>Alphaproteobacteria</taxon>
        <taxon>Sphingomonadales</taxon>
        <taxon>Sphingomonadaceae</taxon>
        <taxon>Parasphingopyxis</taxon>
    </lineage>
</organism>
<dbReference type="Proteomes" id="UP000256310">
    <property type="component" value="Unassembled WGS sequence"/>
</dbReference>
<evidence type="ECO:0008006" key="4">
    <source>
        <dbReference type="Google" id="ProtNLM"/>
    </source>
</evidence>
<evidence type="ECO:0000313" key="3">
    <source>
        <dbReference type="Proteomes" id="UP000256310"/>
    </source>
</evidence>
<proteinExistence type="predicted"/>
<name>A0A3D9FCM1_9SPHN</name>